<reference evidence="1 2" key="1">
    <citation type="submission" date="2019-05" db="EMBL/GenBank/DDBJ databases">
        <title>Another draft genome of Portunus trituberculatus and its Hox gene families provides insights of decapod evolution.</title>
        <authorList>
            <person name="Jeong J.-H."/>
            <person name="Song I."/>
            <person name="Kim S."/>
            <person name="Choi T."/>
            <person name="Kim D."/>
            <person name="Ryu S."/>
            <person name="Kim W."/>
        </authorList>
    </citation>
    <scope>NUCLEOTIDE SEQUENCE [LARGE SCALE GENOMIC DNA]</scope>
    <source>
        <tissue evidence="1">Muscle</tissue>
    </source>
</reference>
<sequence>MDINSDVSTGPSVYLRVKWCVCVCVCGETHQPGSVLDSFLLCSNVSLRIKEASSLVPQEQELKRIYKEKLTEKSYREKVVEAERLANDGECLSSLD</sequence>
<organism evidence="1 2">
    <name type="scientific">Portunus trituberculatus</name>
    <name type="common">Swimming crab</name>
    <name type="synonym">Neptunus trituberculatus</name>
    <dbReference type="NCBI Taxonomy" id="210409"/>
    <lineage>
        <taxon>Eukaryota</taxon>
        <taxon>Metazoa</taxon>
        <taxon>Ecdysozoa</taxon>
        <taxon>Arthropoda</taxon>
        <taxon>Crustacea</taxon>
        <taxon>Multicrustacea</taxon>
        <taxon>Malacostraca</taxon>
        <taxon>Eumalacostraca</taxon>
        <taxon>Eucarida</taxon>
        <taxon>Decapoda</taxon>
        <taxon>Pleocyemata</taxon>
        <taxon>Brachyura</taxon>
        <taxon>Eubrachyura</taxon>
        <taxon>Portunoidea</taxon>
        <taxon>Portunidae</taxon>
        <taxon>Portuninae</taxon>
        <taxon>Portunus</taxon>
    </lineage>
</organism>
<gene>
    <name evidence="1" type="ORF">E2C01_045742</name>
</gene>
<name>A0A5B7G390_PORTR</name>
<evidence type="ECO:0000313" key="1">
    <source>
        <dbReference type="EMBL" id="MPC51885.1"/>
    </source>
</evidence>
<proteinExistence type="predicted"/>
<dbReference type="Proteomes" id="UP000324222">
    <property type="component" value="Unassembled WGS sequence"/>
</dbReference>
<dbReference type="OrthoDB" id="10061449at2759"/>
<comment type="caution">
    <text evidence="1">The sequence shown here is derived from an EMBL/GenBank/DDBJ whole genome shotgun (WGS) entry which is preliminary data.</text>
</comment>
<accession>A0A5B7G390</accession>
<dbReference type="AlphaFoldDB" id="A0A5B7G390"/>
<dbReference type="EMBL" id="VSRR010010484">
    <property type="protein sequence ID" value="MPC51885.1"/>
    <property type="molecule type" value="Genomic_DNA"/>
</dbReference>
<evidence type="ECO:0000313" key="2">
    <source>
        <dbReference type="Proteomes" id="UP000324222"/>
    </source>
</evidence>
<keyword evidence="2" id="KW-1185">Reference proteome</keyword>
<protein>
    <submittedName>
        <fullName evidence="1">Uncharacterized protein</fullName>
    </submittedName>
</protein>